<sequence length="194" mass="21915">MSPAELRTFRESLGLSIPWMANNFNVPLERVTGWEIGRCPLPEGVTEALVRIDLLIETTVESRVAALLAARDRGELPGAAVLLRFWNDEDLWRFYPELQPLSSAAYGTLLTRLSRELRARGIESCMEYLDATRYLAWLGDKPDNEPNRVKWAIKAMERRKKFLAKLRNSPIKKLSLTVGGLPVTRDELSSASTS</sequence>
<dbReference type="InterPro" id="IPR027910">
    <property type="entry name" value="YdiL_sf"/>
</dbReference>
<organism evidence="1">
    <name type="scientific">Ralstonia pickettii (strain 12D)</name>
    <dbReference type="NCBI Taxonomy" id="428406"/>
    <lineage>
        <taxon>Bacteria</taxon>
        <taxon>Pseudomonadati</taxon>
        <taxon>Pseudomonadota</taxon>
        <taxon>Betaproteobacteria</taxon>
        <taxon>Burkholderiales</taxon>
        <taxon>Burkholderiaceae</taxon>
        <taxon>Ralstonia</taxon>
    </lineage>
</organism>
<accession>C6BPE1</accession>
<dbReference type="EMBL" id="CP001646">
    <property type="protein sequence ID" value="ACS66065.1"/>
    <property type="molecule type" value="Genomic_DNA"/>
</dbReference>
<dbReference type="KEGG" id="rpf:Rpic12D_4830"/>
<dbReference type="GO" id="GO:0003677">
    <property type="term" value="F:DNA binding"/>
    <property type="evidence" value="ECO:0007669"/>
    <property type="project" value="InterPro"/>
</dbReference>
<dbReference type="Gene3D" id="1.10.3100.10">
    <property type="entry name" value="Putative cytoplasmic protein"/>
    <property type="match status" value="1"/>
</dbReference>
<reference evidence="1" key="1">
    <citation type="submission" date="2009-06" db="EMBL/GenBank/DDBJ databases">
        <title>Complete sequence plasmid 1 of Ralstonia pickettii 12D.</title>
        <authorList>
            <consortium name="US DOE Joint Genome Institute"/>
            <person name="Lucas S."/>
            <person name="Copeland A."/>
            <person name="Lapidus A."/>
            <person name="Glavina del Rio T."/>
            <person name="Dalin E."/>
            <person name="Tice H."/>
            <person name="Bruce D."/>
            <person name="Goodwin L."/>
            <person name="Pitluck S."/>
            <person name="Sims D."/>
            <person name="Meincke L."/>
            <person name="Brettin T."/>
            <person name="Detter J.C."/>
            <person name="Han C."/>
            <person name="Larimer F."/>
            <person name="Land M."/>
            <person name="Hauser L."/>
            <person name="Kyrpides N."/>
            <person name="Ovchinnikova G."/>
            <person name="Marsh T."/>
            <person name="Richardson P."/>
        </authorList>
    </citation>
    <scope>NUCLEOTIDE SEQUENCE [LARGE SCALE GENOMIC DNA]</scope>
    <source>
        <plasmid evidence="1">12D</plasmid>
        <plasmid evidence="1">pRp12D01</plasmid>
    </source>
</reference>
<dbReference type="HOGENOM" id="CLU_1401462_0_0_4"/>
<dbReference type="AlphaFoldDB" id="C6BPE1"/>
<name>C6BPE1_RALP1</name>
<dbReference type="InterPro" id="IPR010982">
    <property type="entry name" value="Lambda_DNA-bd_dom_sf"/>
</dbReference>
<proteinExistence type="predicted"/>
<dbReference type="SUPFAM" id="SSF47413">
    <property type="entry name" value="lambda repressor-like DNA-binding domains"/>
    <property type="match status" value="1"/>
</dbReference>
<gene>
    <name evidence="1" type="ordered locus">Rpic12D_4830</name>
</gene>
<evidence type="ECO:0000313" key="1">
    <source>
        <dbReference type="EMBL" id="ACS66065.1"/>
    </source>
</evidence>
<protein>
    <submittedName>
        <fullName evidence="1">Uncharacterized protein</fullName>
    </submittedName>
</protein>
<geneLocation type="plasmid" evidence="1">
    <name>pRp12D01</name>
</geneLocation>
<keyword evidence="1" id="KW-0614">Plasmid</keyword>